<dbReference type="Gene3D" id="3.40.50.720">
    <property type="entry name" value="NAD(P)-binding Rossmann-like Domain"/>
    <property type="match status" value="1"/>
</dbReference>
<evidence type="ECO:0000313" key="3">
    <source>
        <dbReference type="EMBL" id="PVY45530.1"/>
    </source>
</evidence>
<reference evidence="3 4" key="1">
    <citation type="submission" date="2018-04" db="EMBL/GenBank/DDBJ databases">
        <title>Genomic Encyclopedia of Type Strains, Phase IV (KMG-IV): sequencing the most valuable type-strain genomes for metagenomic binning, comparative biology and taxonomic classification.</title>
        <authorList>
            <person name="Goeker M."/>
        </authorList>
    </citation>
    <scope>NUCLEOTIDE SEQUENCE [LARGE SCALE GENOMIC DNA]</scope>
    <source>
        <strain evidence="3 4">DSM 14823</strain>
    </source>
</reference>
<dbReference type="InterPro" id="IPR000683">
    <property type="entry name" value="Gfo/Idh/MocA-like_OxRdtase_N"/>
</dbReference>
<dbReference type="GeneID" id="78293891"/>
<evidence type="ECO:0000259" key="1">
    <source>
        <dbReference type="Pfam" id="PF01408"/>
    </source>
</evidence>
<name>A0A2U1BA35_9BACT</name>
<dbReference type="Gene3D" id="3.30.360.10">
    <property type="entry name" value="Dihydrodipicolinate Reductase, domain 2"/>
    <property type="match status" value="1"/>
</dbReference>
<keyword evidence="4" id="KW-1185">Reference proteome</keyword>
<dbReference type="InterPro" id="IPR004104">
    <property type="entry name" value="Gfo/Idh/MocA-like_OxRdtase_C"/>
</dbReference>
<dbReference type="PANTHER" id="PTHR43377">
    <property type="entry name" value="BILIVERDIN REDUCTASE A"/>
    <property type="match status" value="1"/>
</dbReference>
<dbReference type="PANTHER" id="PTHR43377:SF2">
    <property type="entry name" value="BINDING ROSSMANN FOLD OXIDOREDUCTASE, PUTATIVE (AFU_ORTHOLOGUE AFUA_4G00560)-RELATED"/>
    <property type="match status" value="1"/>
</dbReference>
<dbReference type="SUPFAM" id="SSF55347">
    <property type="entry name" value="Glyceraldehyde-3-phosphate dehydrogenase-like, C-terminal domain"/>
    <property type="match status" value="1"/>
</dbReference>
<dbReference type="Pfam" id="PF01408">
    <property type="entry name" value="GFO_IDH_MocA"/>
    <property type="match status" value="1"/>
</dbReference>
<dbReference type="Proteomes" id="UP000245959">
    <property type="component" value="Unassembled WGS sequence"/>
</dbReference>
<feature type="domain" description="Gfo/Idh/MocA-like oxidoreductase N-terminal" evidence="1">
    <location>
        <begin position="4"/>
        <end position="128"/>
    </location>
</feature>
<evidence type="ECO:0000259" key="2">
    <source>
        <dbReference type="Pfam" id="PF02894"/>
    </source>
</evidence>
<dbReference type="AlphaFoldDB" id="A0A2U1BA35"/>
<dbReference type="RefSeq" id="WP_165832770.1">
    <property type="nucleotide sequence ID" value="NZ_CABMMC010000177.1"/>
</dbReference>
<feature type="domain" description="Gfo/Idh/MocA-like oxidoreductase C-terminal" evidence="2">
    <location>
        <begin position="140"/>
        <end position="380"/>
    </location>
</feature>
<comment type="caution">
    <text evidence="3">The sequence shown here is derived from an EMBL/GenBank/DDBJ whole genome shotgun (WGS) entry which is preliminary data.</text>
</comment>
<dbReference type="InterPro" id="IPR036291">
    <property type="entry name" value="NAD(P)-bd_dom_sf"/>
</dbReference>
<accession>A0A2U1BA35</accession>
<dbReference type="GO" id="GO:0000166">
    <property type="term" value="F:nucleotide binding"/>
    <property type="evidence" value="ECO:0007669"/>
    <property type="project" value="InterPro"/>
</dbReference>
<dbReference type="SUPFAM" id="SSF51735">
    <property type="entry name" value="NAD(P)-binding Rossmann-fold domains"/>
    <property type="match status" value="1"/>
</dbReference>
<evidence type="ECO:0000313" key="4">
    <source>
        <dbReference type="Proteomes" id="UP000245959"/>
    </source>
</evidence>
<organism evidence="3 4">
    <name type="scientific">Victivallis vadensis</name>
    <dbReference type="NCBI Taxonomy" id="172901"/>
    <lineage>
        <taxon>Bacteria</taxon>
        <taxon>Pseudomonadati</taxon>
        <taxon>Lentisphaerota</taxon>
        <taxon>Lentisphaeria</taxon>
        <taxon>Victivallales</taxon>
        <taxon>Victivallaceae</taxon>
        <taxon>Victivallis</taxon>
    </lineage>
</organism>
<sequence>MKDLRIGIIGCCGRGTLADNAHKPGAGSVIVAGAEPYPEQQKMFLDRYQEKFGVRPALYADYREMIDKENLDGVIITSPDFVHMEHAVYALERKVPVYLEKPVAISIPDADRILEAAYRSKTKLVIGHNMRYMAFTRKMKELIDSGVIGEVKAVWCRHFISYGGDAYYRDWHAEKRLCNSLLLQKGAHDIDIIHWLAGARTVQVSGMGNLSVYDKLPRRPKGEERVKDGIAAHWKNSHWPPLEQKDMYPTVEVEDLNMINMRLENGVLASYEQCHYTPDACRNYTVIGTKGRLENYGDYSPKSDIQVWTRRVDAFRLEGDITCRVDASDGTHGGADPLIIQSFIDALRGRYDVWSTPQAARYSIAAGCCGADSIRNGGMVENVPALPDYLENWDFARAEEKK</sequence>
<dbReference type="InterPro" id="IPR051450">
    <property type="entry name" value="Gfo/Idh/MocA_Oxidoreductases"/>
</dbReference>
<dbReference type="EMBL" id="QEKH01000002">
    <property type="protein sequence ID" value="PVY45530.1"/>
    <property type="molecule type" value="Genomic_DNA"/>
</dbReference>
<gene>
    <name evidence="3" type="ORF">C8D82_102101</name>
</gene>
<protein>
    <submittedName>
        <fullName evidence="3">Putative dehydrogenase</fullName>
    </submittedName>
</protein>
<dbReference type="Pfam" id="PF02894">
    <property type="entry name" value="GFO_IDH_MocA_C"/>
    <property type="match status" value="1"/>
</dbReference>
<proteinExistence type="predicted"/>